<comment type="caution">
    <text evidence="3">The sequence shown here is derived from an EMBL/GenBank/DDBJ whole genome shotgun (WGS) entry which is preliminary data.</text>
</comment>
<organism evidence="3 4">
    <name type="scientific">Zalerion maritima</name>
    <dbReference type="NCBI Taxonomy" id="339359"/>
    <lineage>
        <taxon>Eukaryota</taxon>
        <taxon>Fungi</taxon>
        <taxon>Dikarya</taxon>
        <taxon>Ascomycota</taxon>
        <taxon>Pezizomycotina</taxon>
        <taxon>Sordariomycetes</taxon>
        <taxon>Lulworthiomycetidae</taxon>
        <taxon>Lulworthiales</taxon>
        <taxon>Lulworthiaceae</taxon>
        <taxon>Zalerion</taxon>
    </lineage>
</organism>
<evidence type="ECO:0000313" key="3">
    <source>
        <dbReference type="EMBL" id="KAJ2899843.1"/>
    </source>
</evidence>
<feature type="region of interest" description="Disordered" evidence="1">
    <location>
        <begin position="118"/>
        <end position="156"/>
    </location>
</feature>
<dbReference type="Proteomes" id="UP001201980">
    <property type="component" value="Unassembled WGS sequence"/>
</dbReference>
<accession>A0AAD5WR14</accession>
<feature type="domain" description="Complex 1 LYR protein" evidence="2">
    <location>
        <begin position="22"/>
        <end position="86"/>
    </location>
</feature>
<sequence length="363" mass="41753">MAKPTGTWANYIPARDSRHRHACLTLYRHLLVLASRVPLPNNLPPHPSGPRAPLAHQVRKAFTRNREITSSRLVAAAFRNGYKGLAVLKEAADASNPRHAEVVDFLRSRLVEANRSRNAHDFTPEERRRIKENSKPKRPILVRVQGPPPLPESAKDMDPVEAATLLGRDRITAIYHYERASPPVPKEKLGGSGRRRVPKIAICNFFAPFIRYKKPQPRILSPIIRRRSDRYHKMVGEALYYEHEMQRAAELEDEWDRMVGDGPLKPEKGESEWPKGGGLGYKDSGQRVHVQSFGKTNMEIRAYITRMTYRTRIDFTLRSQALIKIIAEETELAEKEKKERKEERRRIYLERKTLKEASAPPRS</sequence>
<name>A0AAD5WR14_9PEZI</name>
<protein>
    <recommendedName>
        <fullName evidence="2">Complex 1 LYR protein domain-containing protein</fullName>
    </recommendedName>
</protein>
<feature type="compositionally biased region" description="Basic and acidic residues" evidence="1">
    <location>
        <begin position="118"/>
        <end position="135"/>
    </location>
</feature>
<keyword evidence="4" id="KW-1185">Reference proteome</keyword>
<dbReference type="AlphaFoldDB" id="A0AAD5WR14"/>
<reference evidence="3" key="1">
    <citation type="submission" date="2022-07" db="EMBL/GenBank/DDBJ databases">
        <title>Draft genome sequence of Zalerion maritima ATCC 34329, a (micro)plastics degrading marine fungus.</title>
        <authorList>
            <person name="Paco A."/>
            <person name="Goncalves M.F.M."/>
            <person name="Rocha-Santos T.A.P."/>
            <person name="Alves A."/>
        </authorList>
    </citation>
    <scope>NUCLEOTIDE SEQUENCE</scope>
    <source>
        <strain evidence="3">ATCC 34329</strain>
    </source>
</reference>
<dbReference type="EMBL" id="JAKWBI020000187">
    <property type="protein sequence ID" value="KAJ2899843.1"/>
    <property type="molecule type" value="Genomic_DNA"/>
</dbReference>
<gene>
    <name evidence="3" type="ORF">MKZ38_002785</name>
</gene>
<evidence type="ECO:0000256" key="1">
    <source>
        <dbReference type="SAM" id="MobiDB-lite"/>
    </source>
</evidence>
<dbReference type="Pfam" id="PF05347">
    <property type="entry name" value="Complex1_LYR"/>
    <property type="match status" value="1"/>
</dbReference>
<evidence type="ECO:0000259" key="2">
    <source>
        <dbReference type="Pfam" id="PF05347"/>
    </source>
</evidence>
<proteinExistence type="predicted"/>
<evidence type="ECO:0000313" key="4">
    <source>
        <dbReference type="Proteomes" id="UP001201980"/>
    </source>
</evidence>
<dbReference type="InterPro" id="IPR008011">
    <property type="entry name" value="Complex1_LYR_dom"/>
</dbReference>